<dbReference type="SUPFAM" id="SSF52374">
    <property type="entry name" value="Nucleotidylyl transferase"/>
    <property type="match status" value="1"/>
</dbReference>
<dbReference type="PANTHER" id="PTHR43793:SF2">
    <property type="entry name" value="BIFUNCTIONAL PROTEIN HLDE"/>
    <property type="match status" value="1"/>
</dbReference>
<evidence type="ECO:0000313" key="7">
    <source>
        <dbReference type="EMBL" id="UGS35772.1"/>
    </source>
</evidence>
<feature type="domain" description="Cytidyltransferase-like" evidence="6">
    <location>
        <begin position="335"/>
        <end position="446"/>
    </location>
</feature>
<dbReference type="SUPFAM" id="SSF53613">
    <property type="entry name" value="Ribokinase-like"/>
    <property type="match status" value="1"/>
</dbReference>
<dbReference type="InterPro" id="IPR014729">
    <property type="entry name" value="Rossmann-like_a/b/a_fold"/>
</dbReference>
<dbReference type="InterPro" id="IPR029056">
    <property type="entry name" value="Ribokinase-like"/>
</dbReference>
<dbReference type="InterPro" id="IPR004821">
    <property type="entry name" value="Cyt_trans-like"/>
</dbReference>
<evidence type="ECO:0000256" key="3">
    <source>
        <dbReference type="ARBA" id="ARBA00023268"/>
    </source>
</evidence>
<dbReference type="NCBIfam" id="TIGR00125">
    <property type="entry name" value="cyt_tran_rel"/>
    <property type="match status" value="1"/>
</dbReference>
<dbReference type="KEGG" id="sbae:DSM104329_02167"/>
<keyword evidence="2" id="KW-0548">Nucleotidyltransferase</keyword>
<keyword evidence="1" id="KW-0808">Transferase</keyword>
<dbReference type="Proteomes" id="UP001162834">
    <property type="component" value="Chromosome"/>
</dbReference>
<dbReference type="InterPro" id="IPR011611">
    <property type="entry name" value="PfkB_dom"/>
</dbReference>
<evidence type="ECO:0000256" key="4">
    <source>
        <dbReference type="ARBA" id="ARBA00023277"/>
    </source>
</evidence>
<protein>
    <submittedName>
        <fullName evidence="7">Bifunctional protein HldE</fullName>
    </submittedName>
</protein>
<evidence type="ECO:0000256" key="1">
    <source>
        <dbReference type="ARBA" id="ARBA00022679"/>
    </source>
</evidence>
<feature type="domain" description="Carbohydrate kinase PfkB" evidence="5">
    <location>
        <begin position="9"/>
        <end position="300"/>
    </location>
</feature>
<dbReference type="InterPro" id="IPR050385">
    <property type="entry name" value="Archaeal_FAD_synthase"/>
</dbReference>
<reference evidence="7" key="1">
    <citation type="journal article" date="2022" name="Int. J. Syst. Evol. Microbiol.">
        <title>Pseudomonas aegrilactucae sp. nov. and Pseudomonas morbosilactucae sp. nov., pathogens causing bacterial rot of lettuce in Japan.</title>
        <authorList>
            <person name="Sawada H."/>
            <person name="Fujikawa T."/>
            <person name="Satou M."/>
        </authorList>
    </citation>
    <scope>NUCLEOTIDE SEQUENCE</scope>
    <source>
        <strain evidence="7">0166_1</strain>
    </source>
</reference>
<accession>A0A9E7C0Q3</accession>
<proteinExistence type="predicted"/>
<name>A0A9E7C0Q3_9ACTN</name>
<keyword evidence="4" id="KW-0119">Carbohydrate metabolism</keyword>
<dbReference type="Gene3D" id="3.40.1190.20">
    <property type="match status" value="1"/>
</dbReference>
<dbReference type="Pfam" id="PF01467">
    <property type="entry name" value="CTP_transf_like"/>
    <property type="match status" value="1"/>
</dbReference>
<dbReference type="GO" id="GO:0016779">
    <property type="term" value="F:nucleotidyltransferase activity"/>
    <property type="evidence" value="ECO:0007669"/>
    <property type="project" value="UniProtKB-KW"/>
</dbReference>
<dbReference type="PANTHER" id="PTHR43793">
    <property type="entry name" value="FAD SYNTHASE"/>
    <property type="match status" value="1"/>
</dbReference>
<evidence type="ECO:0000259" key="5">
    <source>
        <dbReference type="Pfam" id="PF00294"/>
    </source>
</evidence>
<gene>
    <name evidence="7" type="primary">hldE</name>
    <name evidence="7" type="ORF">DSM104329_02167</name>
</gene>
<dbReference type="Gene3D" id="3.40.50.620">
    <property type="entry name" value="HUPs"/>
    <property type="match status" value="1"/>
</dbReference>
<evidence type="ECO:0000259" key="6">
    <source>
        <dbReference type="Pfam" id="PF01467"/>
    </source>
</evidence>
<evidence type="ECO:0000313" key="8">
    <source>
        <dbReference type="Proteomes" id="UP001162834"/>
    </source>
</evidence>
<dbReference type="EMBL" id="CP087164">
    <property type="protein sequence ID" value="UGS35772.1"/>
    <property type="molecule type" value="Genomic_DNA"/>
</dbReference>
<dbReference type="AlphaFoldDB" id="A0A9E7C0Q3"/>
<organism evidence="7 8">
    <name type="scientific">Capillimicrobium parvum</name>
    <dbReference type="NCBI Taxonomy" id="2884022"/>
    <lineage>
        <taxon>Bacteria</taxon>
        <taxon>Bacillati</taxon>
        <taxon>Actinomycetota</taxon>
        <taxon>Thermoleophilia</taxon>
        <taxon>Solirubrobacterales</taxon>
        <taxon>Capillimicrobiaceae</taxon>
        <taxon>Capillimicrobium</taxon>
    </lineage>
</organism>
<dbReference type="RefSeq" id="WP_259315454.1">
    <property type="nucleotide sequence ID" value="NZ_CP087164.1"/>
</dbReference>
<sequence>MTLRPRAPLVVVGDTLLDRDIEGRAERLAPDAPAPVVDEQARRARPGGAGLSAALAAGDGRPVTLITALARDAGGDELRELLRCFGVEVVDLGLAGTTPEKIRVRAGGRALLRLDRGDGGEPGPVTASGRSALTGAAAVLVSDYGRGLAARADVRAALAALDPDVPVVWDPHPRGPAPVPGARLVTPNAAEAAREVPEPAGRPQGAVAEAAARGAELARRWRAVGACVTLGERGAVLAFAEGTPLAVPARSAAHGDPCGAGDRFASALAALLADGELPSSAVGGAVAVASAFVAAGGAGAVRAETETEAEAAPGAPEDPRALAHRVRAAGGTVVVTGGCFDLLHAGHAAMLGAARSLGDCLIVCLNSDRSVRRLKGAGRPVVREDDRAALLRALACVDAVAVFDEDVPERVLRDLRPHLFVKGGDYHAAELPEAATLAEWGGRAVTVPFVAGRSTSKILEEVALRGA</sequence>
<dbReference type="Pfam" id="PF00294">
    <property type="entry name" value="PfkB"/>
    <property type="match status" value="1"/>
</dbReference>
<evidence type="ECO:0000256" key="2">
    <source>
        <dbReference type="ARBA" id="ARBA00022695"/>
    </source>
</evidence>
<keyword evidence="3" id="KW-0511">Multifunctional enzyme</keyword>
<keyword evidence="8" id="KW-1185">Reference proteome</keyword>